<accession>A0ABS5QAY4</accession>
<evidence type="ECO:0000313" key="4">
    <source>
        <dbReference type="Proteomes" id="UP000766336"/>
    </source>
</evidence>
<evidence type="ECO:0000313" key="3">
    <source>
        <dbReference type="EMBL" id="MBS7810861.1"/>
    </source>
</evidence>
<sequence length="249" mass="26082">MRATCLTVLTAASALLGACASQEIRSGGGDTFLLQTTGLNGSRAVERGLVDARDFCAAQGRDFLVQDRRVGSGRYQLQFRCTAPFGMAAANGVDPLLAAAARPVVREPAELAARRRSRPSAAPEQASTEPARPRRARAPRTSEPVAENAPLEPLPAYPTLPARFARPAPEPQGLPPVSTTPLFNPRGASFPPPAPTVTSAPARQVYGGGQVFAPVTRTDVPRAALNDGLPPIAAQPSTPPEGFFSGRSR</sequence>
<dbReference type="EMBL" id="JAHCDA010000001">
    <property type="protein sequence ID" value="MBS7810861.1"/>
    <property type="molecule type" value="Genomic_DNA"/>
</dbReference>
<feature type="signal peptide" evidence="2">
    <location>
        <begin position="1"/>
        <end position="20"/>
    </location>
</feature>
<gene>
    <name evidence="3" type="ORF">KHU32_07915</name>
</gene>
<keyword evidence="2" id="KW-0732">Signal</keyword>
<organism evidence="3 4">
    <name type="scientific">Roseococcus pinisoli</name>
    <dbReference type="NCBI Taxonomy" id="2835040"/>
    <lineage>
        <taxon>Bacteria</taxon>
        <taxon>Pseudomonadati</taxon>
        <taxon>Pseudomonadota</taxon>
        <taxon>Alphaproteobacteria</taxon>
        <taxon>Acetobacterales</taxon>
        <taxon>Roseomonadaceae</taxon>
        <taxon>Roseococcus</taxon>
    </lineage>
</organism>
<evidence type="ECO:0008006" key="5">
    <source>
        <dbReference type="Google" id="ProtNLM"/>
    </source>
</evidence>
<protein>
    <recommendedName>
        <fullName evidence="5">Lipoprotein</fullName>
    </recommendedName>
</protein>
<evidence type="ECO:0000256" key="2">
    <source>
        <dbReference type="SAM" id="SignalP"/>
    </source>
</evidence>
<dbReference type="PROSITE" id="PS51257">
    <property type="entry name" value="PROKAR_LIPOPROTEIN"/>
    <property type="match status" value="1"/>
</dbReference>
<comment type="caution">
    <text evidence="3">The sequence shown here is derived from an EMBL/GenBank/DDBJ whole genome shotgun (WGS) entry which is preliminary data.</text>
</comment>
<evidence type="ECO:0000256" key="1">
    <source>
        <dbReference type="SAM" id="MobiDB-lite"/>
    </source>
</evidence>
<proteinExistence type="predicted"/>
<name>A0ABS5QAY4_9PROT</name>
<feature type="region of interest" description="Disordered" evidence="1">
    <location>
        <begin position="222"/>
        <end position="249"/>
    </location>
</feature>
<feature type="chain" id="PRO_5047369756" description="Lipoprotein" evidence="2">
    <location>
        <begin position="21"/>
        <end position="249"/>
    </location>
</feature>
<feature type="compositionally biased region" description="Low complexity" evidence="1">
    <location>
        <begin position="119"/>
        <end position="130"/>
    </location>
</feature>
<feature type="region of interest" description="Disordered" evidence="1">
    <location>
        <begin position="109"/>
        <end position="200"/>
    </location>
</feature>
<dbReference type="RefSeq" id="WP_213669453.1">
    <property type="nucleotide sequence ID" value="NZ_JAHCDA010000001.1"/>
</dbReference>
<reference evidence="3 4" key="1">
    <citation type="submission" date="2021-05" db="EMBL/GenBank/DDBJ databases">
        <title>Roseococcus sp. XZZS9, whole genome shotgun sequencing project.</title>
        <authorList>
            <person name="Zhao G."/>
            <person name="Shen L."/>
        </authorList>
    </citation>
    <scope>NUCLEOTIDE SEQUENCE [LARGE SCALE GENOMIC DNA]</scope>
    <source>
        <strain evidence="3 4">XZZS9</strain>
    </source>
</reference>
<keyword evidence="4" id="KW-1185">Reference proteome</keyword>
<dbReference type="Proteomes" id="UP000766336">
    <property type="component" value="Unassembled WGS sequence"/>
</dbReference>